<organism evidence="3 4">
    <name type="scientific">Apatococcus lobatus</name>
    <dbReference type="NCBI Taxonomy" id="904363"/>
    <lineage>
        <taxon>Eukaryota</taxon>
        <taxon>Viridiplantae</taxon>
        <taxon>Chlorophyta</taxon>
        <taxon>core chlorophytes</taxon>
        <taxon>Trebouxiophyceae</taxon>
        <taxon>Chlorellales</taxon>
        <taxon>Chlorellaceae</taxon>
        <taxon>Apatococcus</taxon>
    </lineage>
</organism>
<evidence type="ECO:0000256" key="1">
    <source>
        <dbReference type="SAM" id="MobiDB-lite"/>
    </source>
</evidence>
<dbReference type="AlphaFoldDB" id="A0AAW1RBK4"/>
<keyword evidence="2" id="KW-0812">Transmembrane</keyword>
<protein>
    <submittedName>
        <fullName evidence="3">Uncharacterized protein</fullName>
    </submittedName>
</protein>
<feature type="region of interest" description="Disordered" evidence="1">
    <location>
        <begin position="358"/>
        <end position="415"/>
    </location>
</feature>
<dbReference type="Proteomes" id="UP001438707">
    <property type="component" value="Unassembled WGS sequence"/>
</dbReference>
<accession>A0AAW1RBK4</accession>
<sequence length="631" mass="67136">MVELVTQLAGRLCASFASGQVDEATAAAVQRLVPSVSVLSLSIVAGGQVLITADNLAQPGYFQVYFYNVKTSLAGEAVLKGSSQTQTCSSSGSSKLQDVHQLQASSKCQLVVSLPVMSSSPQGLMPAAAISPTQAATVLHADPHDVKGKPYAEPKEDEAWPGNLGIGALTAGFLPADDSQLAAGSLEALESLTGALRPFLSRYINMMIKDLTSVFFEADSAKCVYGCECGRCEDAEDLAERQHAYGSPSDDEAGSWSESQIEALRSSLPPAEHAAAADLQSISDRSRDDSLEDLIRRDQLFARRSQDIPEEAEHRQSSSSLLSTLGNSTDFGSSLDGASSLRDQRDGIGPMIEVSDLASEGAQHLQEHKSAAESRRSFEVSRKAHSNTGIATRCMSGDLKNTHSDQEKLSDAPSSAESVGFSQLLSFQRGTPKGRCSCMLKRHFDERSRLSRDLGQEAAFTDSDPSFSDLMKSVEGSISPSSSLATQLSNMSMCQPSSELPSADKDPQDAARTPATISSQTVHMVDLGVLAIIMAVLLAGSCQSGWHMLPAIAIVAALAVAGFCFVAPQRYSRWRMHVLLPTLGLGCFHLLLRLLLQRRSVQSLRRTSHCNSLGLDSAAASSTTAAAVFNI</sequence>
<feature type="region of interest" description="Disordered" evidence="1">
    <location>
        <begin position="494"/>
        <end position="515"/>
    </location>
</feature>
<dbReference type="EMBL" id="JALJOS010000014">
    <property type="protein sequence ID" value="KAK9831181.1"/>
    <property type="molecule type" value="Genomic_DNA"/>
</dbReference>
<reference evidence="3 4" key="1">
    <citation type="journal article" date="2024" name="Nat. Commun.">
        <title>Phylogenomics reveals the evolutionary origins of lichenization in chlorophyte algae.</title>
        <authorList>
            <person name="Puginier C."/>
            <person name="Libourel C."/>
            <person name="Otte J."/>
            <person name="Skaloud P."/>
            <person name="Haon M."/>
            <person name="Grisel S."/>
            <person name="Petersen M."/>
            <person name="Berrin J.G."/>
            <person name="Delaux P.M."/>
            <person name="Dal Grande F."/>
            <person name="Keller J."/>
        </authorList>
    </citation>
    <scope>NUCLEOTIDE SEQUENCE [LARGE SCALE GENOMIC DNA]</scope>
    <source>
        <strain evidence="3 4">SAG 2145</strain>
    </source>
</reference>
<feature type="transmembrane region" description="Helical" evidence="2">
    <location>
        <begin position="574"/>
        <end position="596"/>
    </location>
</feature>
<feature type="compositionally biased region" description="Basic and acidic residues" evidence="1">
    <location>
        <begin position="305"/>
        <end position="316"/>
    </location>
</feature>
<feature type="region of interest" description="Disordered" evidence="1">
    <location>
        <begin position="243"/>
        <end position="284"/>
    </location>
</feature>
<feature type="compositionally biased region" description="Basic and acidic residues" evidence="1">
    <location>
        <begin position="365"/>
        <end position="382"/>
    </location>
</feature>
<feature type="transmembrane region" description="Helical" evidence="2">
    <location>
        <begin position="522"/>
        <end position="541"/>
    </location>
</feature>
<keyword evidence="2" id="KW-0472">Membrane</keyword>
<feature type="compositionally biased region" description="Basic and acidic residues" evidence="1">
    <location>
        <begin position="400"/>
        <end position="410"/>
    </location>
</feature>
<comment type="caution">
    <text evidence="3">The sequence shown here is derived from an EMBL/GenBank/DDBJ whole genome shotgun (WGS) entry which is preliminary data.</text>
</comment>
<feature type="transmembrane region" description="Helical" evidence="2">
    <location>
        <begin position="548"/>
        <end position="568"/>
    </location>
</feature>
<keyword evidence="4" id="KW-1185">Reference proteome</keyword>
<feature type="region of interest" description="Disordered" evidence="1">
    <location>
        <begin position="305"/>
        <end position="328"/>
    </location>
</feature>
<name>A0AAW1RBK4_9CHLO</name>
<gene>
    <name evidence="3" type="ORF">WJX74_006414</name>
</gene>
<evidence type="ECO:0000313" key="3">
    <source>
        <dbReference type="EMBL" id="KAK9831181.1"/>
    </source>
</evidence>
<evidence type="ECO:0000256" key="2">
    <source>
        <dbReference type="SAM" id="Phobius"/>
    </source>
</evidence>
<proteinExistence type="predicted"/>
<evidence type="ECO:0000313" key="4">
    <source>
        <dbReference type="Proteomes" id="UP001438707"/>
    </source>
</evidence>
<keyword evidence="2" id="KW-1133">Transmembrane helix</keyword>